<evidence type="ECO:0000313" key="2">
    <source>
        <dbReference type="Proteomes" id="UP001328107"/>
    </source>
</evidence>
<dbReference type="EMBL" id="BTRK01000004">
    <property type="protein sequence ID" value="GMR44799.1"/>
    <property type="molecule type" value="Genomic_DNA"/>
</dbReference>
<reference evidence="2" key="1">
    <citation type="submission" date="2022-10" db="EMBL/GenBank/DDBJ databases">
        <title>Genome assembly of Pristionchus species.</title>
        <authorList>
            <person name="Yoshida K."/>
            <person name="Sommer R.J."/>
        </authorList>
    </citation>
    <scope>NUCLEOTIDE SEQUENCE [LARGE SCALE GENOMIC DNA]</scope>
    <source>
        <strain evidence="2">RS5460</strain>
    </source>
</reference>
<organism evidence="1 2">
    <name type="scientific">Pristionchus mayeri</name>
    <dbReference type="NCBI Taxonomy" id="1317129"/>
    <lineage>
        <taxon>Eukaryota</taxon>
        <taxon>Metazoa</taxon>
        <taxon>Ecdysozoa</taxon>
        <taxon>Nematoda</taxon>
        <taxon>Chromadorea</taxon>
        <taxon>Rhabditida</taxon>
        <taxon>Rhabditina</taxon>
        <taxon>Diplogasteromorpha</taxon>
        <taxon>Diplogasteroidea</taxon>
        <taxon>Neodiplogasteridae</taxon>
        <taxon>Pristionchus</taxon>
    </lineage>
</organism>
<feature type="non-terminal residue" evidence="1">
    <location>
        <position position="102"/>
    </location>
</feature>
<accession>A0AAN5CI10</accession>
<name>A0AAN5CI10_9BILA</name>
<evidence type="ECO:0008006" key="3">
    <source>
        <dbReference type="Google" id="ProtNLM"/>
    </source>
</evidence>
<comment type="caution">
    <text evidence="1">The sequence shown here is derived from an EMBL/GenBank/DDBJ whole genome shotgun (WGS) entry which is preliminary data.</text>
</comment>
<sequence length="102" mass="11474">ILSITQDHEYWLLVAKHNRQKGINNGFILLGIECNLRGEWKWSDGSPIGFKPANFNPAILEACDNANSPSANRCMWAIDPVSANWEQYCADHSVDIYCLVPP</sequence>
<evidence type="ECO:0000313" key="1">
    <source>
        <dbReference type="EMBL" id="GMR44799.1"/>
    </source>
</evidence>
<gene>
    <name evidence="1" type="ORF">PMAYCL1PPCAC_14994</name>
</gene>
<dbReference type="Proteomes" id="UP001328107">
    <property type="component" value="Unassembled WGS sequence"/>
</dbReference>
<feature type="non-terminal residue" evidence="1">
    <location>
        <position position="1"/>
    </location>
</feature>
<keyword evidence="2" id="KW-1185">Reference proteome</keyword>
<proteinExistence type="predicted"/>
<protein>
    <recommendedName>
        <fullName evidence="3">C-type lectin</fullName>
    </recommendedName>
</protein>
<dbReference type="AlphaFoldDB" id="A0AAN5CI10"/>